<evidence type="ECO:0000256" key="2">
    <source>
        <dbReference type="ARBA" id="ARBA00004613"/>
    </source>
</evidence>
<keyword evidence="4" id="KW-0677">Repeat</keyword>
<feature type="compositionally biased region" description="Low complexity" evidence="5">
    <location>
        <begin position="1197"/>
        <end position="1207"/>
    </location>
</feature>
<feature type="compositionally biased region" description="Basic and acidic residues" evidence="5">
    <location>
        <begin position="1208"/>
        <end position="1225"/>
    </location>
</feature>
<evidence type="ECO:0000256" key="3">
    <source>
        <dbReference type="ARBA" id="ARBA00022525"/>
    </source>
</evidence>
<feature type="domain" description="RapA2 cadherin-like" evidence="7">
    <location>
        <begin position="321"/>
        <end position="402"/>
    </location>
</feature>
<dbReference type="Gene3D" id="2.60.40.10">
    <property type="entry name" value="Immunoglobulins"/>
    <property type="match status" value="4"/>
</dbReference>
<organism evidence="8 9">
    <name type="scientific">Bradyrhizobium lablabi</name>
    <dbReference type="NCBI Taxonomy" id="722472"/>
    <lineage>
        <taxon>Bacteria</taxon>
        <taxon>Pseudomonadati</taxon>
        <taxon>Pseudomonadota</taxon>
        <taxon>Alphaproteobacteria</taxon>
        <taxon>Hyphomicrobiales</taxon>
        <taxon>Nitrobacteraceae</taxon>
        <taxon>Bradyrhizobium</taxon>
    </lineage>
</organism>
<dbReference type="Pfam" id="PF08548">
    <property type="entry name" value="Peptidase_M10_C"/>
    <property type="match status" value="1"/>
</dbReference>
<dbReference type="InterPro" id="IPR018511">
    <property type="entry name" value="Hemolysin-typ_Ca-bd_CS"/>
</dbReference>
<protein>
    <submittedName>
        <fullName evidence="8">Uncharacterized protein</fullName>
    </submittedName>
</protein>
<dbReference type="Gene3D" id="2.150.10.10">
    <property type="entry name" value="Serralysin-like metalloprotease, C-terminal"/>
    <property type="match status" value="1"/>
</dbReference>
<proteinExistence type="predicted"/>
<dbReference type="Pfam" id="PF17803">
    <property type="entry name" value="Cadherin_4"/>
    <property type="match status" value="3"/>
</dbReference>
<feature type="domain" description="Peptidase M10 serralysin C-terminal" evidence="6">
    <location>
        <begin position="874"/>
        <end position="991"/>
    </location>
</feature>
<evidence type="ECO:0000256" key="4">
    <source>
        <dbReference type="ARBA" id="ARBA00022737"/>
    </source>
</evidence>
<dbReference type="InterPro" id="IPR013783">
    <property type="entry name" value="Ig-like_fold"/>
</dbReference>
<accession>A0A0R3MQU4</accession>
<dbReference type="InterPro" id="IPR001343">
    <property type="entry name" value="Hemolysn_Ca-bd"/>
</dbReference>
<feature type="region of interest" description="Disordered" evidence="5">
    <location>
        <begin position="1170"/>
        <end position="1230"/>
    </location>
</feature>
<evidence type="ECO:0000313" key="9">
    <source>
        <dbReference type="Proteomes" id="UP000051660"/>
    </source>
</evidence>
<dbReference type="GO" id="GO:0005509">
    <property type="term" value="F:calcium ion binding"/>
    <property type="evidence" value="ECO:0007669"/>
    <property type="project" value="InterPro"/>
</dbReference>
<dbReference type="PANTHER" id="PTHR38340">
    <property type="entry name" value="S-LAYER PROTEIN"/>
    <property type="match status" value="1"/>
</dbReference>
<evidence type="ECO:0000259" key="6">
    <source>
        <dbReference type="Pfam" id="PF08548"/>
    </source>
</evidence>
<gene>
    <name evidence="8" type="ORF">CQ14_11090</name>
</gene>
<comment type="caution">
    <text evidence="8">The sequence shown here is derived from an EMBL/GenBank/DDBJ whole genome shotgun (WGS) entry which is preliminary data.</text>
</comment>
<keyword evidence="3" id="KW-0964">Secreted</keyword>
<dbReference type="NCBIfam" id="TIGR01965">
    <property type="entry name" value="VCBS_repeat"/>
    <property type="match status" value="5"/>
</dbReference>
<dbReference type="PROSITE" id="PS00330">
    <property type="entry name" value="HEMOLYSIN_CALCIUM"/>
    <property type="match status" value="1"/>
</dbReference>
<name>A0A0R3MQU4_9BRAD</name>
<dbReference type="Pfam" id="PF00353">
    <property type="entry name" value="HemolysinCabind"/>
    <property type="match status" value="1"/>
</dbReference>
<dbReference type="InterPro" id="IPR040853">
    <property type="entry name" value="RapA2_cadherin-like"/>
</dbReference>
<evidence type="ECO:0000256" key="1">
    <source>
        <dbReference type="ARBA" id="ARBA00001913"/>
    </source>
</evidence>
<dbReference type="GO" id="GO:0005615">
    <property type="term" value="C:extracellular space"/>
    <property type="evidence" value="ECO:0007669"/>
    <property type="project" value="InterPro"/>
</dbReference>
<dbReference type="InterPro" id="IPR011049">
    <property type="entry name" value="Serralysin-like_metalloprot_C"/>
</dbReference>
<dbReference type="OrthoDB" id="6756629at2"/>
<dbReference type="InterPro" id="IPR050557">
    <property type="entry name" value="RTX_toxin/Mannuronan_C5-epim"/>
</dbReference>
<reference evidence="8 9" key="1">
    <citation type="submission" date="2014-03" db="EMBL/GenBank/DDBJ databases">
        <title>Bradyrhizobium valentinum sp. nov., isolated from effective nodules of Lupinus mariae-josephae, a lupine endemic of basic-lime soils in Eastern Spain.</title>
        <authorList>
            <person name="Duran D."/>
            <person name="Rey L."/>
            <person name="Navarro A."/>
            <person name="Busquets A."/>
            <person name="Imperial J."/>
            <person name="Ruiz-Argueso T."/>
        </authorList>
    </citation>
    <scope>NUCLEOTIDE SEQUENCE [LARGE SCALE GENOMIC DNA]</scope>
    <source>
        <strain evidence="8 9">CCBAU 23086</strain>
    </source>
</reference>
<dbReference type="EMBL" id="LLYB01000086">
    <property type="protein sequence ID" value="KRR20559.1"/>
    <property type="molecule type" value="Genomic_DNA"/>
</dbReference>
<comment type="subcellular location">
    <subcellularLocation>
        <location evidence="2">Secreted</location>
    </subcellularLocation>
</comment>
<evidence type="ECO:0000256" key="5">
    <source>
        <dbReference type="SAM" id="MobiDB-lite"/>
    </source>
</evidence>
<sequence>MLTGNERKPAAALVPRVISNIKAAARRNPLGRANGTAAQAMVDDPQSRADAGRFGMLWLTALTFSMTNKVQAADPDVTFLDDDRITYKDLEHGAFELVTKEAIPRHFLVEDPGQTIVLHRQGSSVNVNAVMNSAARMAELQAAQREALATAEKGPGATGSSTPPFLAPLQAKPINFIQIEEAIPAQNSLTMPPLLFTPPPEDILGKIPPLPPTLNAAAGPTEIDTVVFDVFTATSGTFVASSSNSNATLTFGISGGSTGSTVLDGVTYDVSRAGPYGTLYVNSTTGAYTFVPNSDAINALTAPTTTNFVITVSDGTLSASQTFTIAINGANDAAIISGAISGAVIEAGGVANAMPGSPTATGILTDTDVDNPPNTFTAVTSPKASAGGYGTFTMTAAGVWAYTLNNASSAVQALNAGDTLTDTFTVTTIDGTPQVVTITIHGAGDAAIISGTTTGSVLEAGGVANATAGTPTATGTLSNTDVDNASDTFTAVSAPAASDGGYGTFTMTAAGVWTYTLSNANSAVQALNVGNTLTDTFTITTIDGTAQVVTITITGTNDAAVISGTATGSVIEAGGVANATPGMPIATGTLTDTDPDNAPNSFTAISSQKASAGGYGSFTMTAAGVWMYTVDNANSAVQALNVGGTLTDTFTVTTVDGTAQVVTITITGTNDAAIISGTATGSVIEAGATPGVPKATGTLTDTDVDNVPNTFTAVSAPAASDGRYGTFTMTAAGVWTYTLDDTNSVVQALDVGDTLTDTFTVTSIDGTARVVTIAIRGASDADPNDFDNLALGTAVSFEPPNIVHGTPGHDSIAGGGDEGQIIYGGAGDDTLNGTGKADTIYAGSGNDTVKGNDGGDTIYGGSGSDTINANNGNDTIIGGFGADFLTGSNGDDTFVYLSAVDSNRTQFDIISDFRSGADKIDLTALGALAFLALTSTSTSVPAHTVAWRYDSASNETIVYVNPTDQTLSIGDSSLVEIHLQGIATVQPSDFITQSAAAPVVAAEELISPELTATATVEEEAAVATTAGILPDSPLNDGTLVANGNWTPQTTGVDGSYEAARNHNDSTDYSKFASFSFDQIATQPTELTDDGSVAPASGAAIDAKAVHTTMTTEQNFALNQQSMLDTALYGTNVAAMNDDIATSQQIDDGRPLHSRTEAPSHSATHANIAWNNENQGQGHGTKPPVTNDVAIDDDPNGHASHANSNSHHSASDEPNKHGTASKHEAAEFEPTTTAATPAPAAAHMHGLGGSFHFKEKMSAAGAPAVVEDTEVGHIAVSIGHPAGAADPNDLPAASEMAQPIELSPPTDHTNFGHAWGHMGHAAAHAAHELIV</sequence>
<dbReference type="PRINTS" id="PR00313">
    <property type="entry name" value="CABNDNGRPT"/>
</dbReference>
<evidence type="ECO:0000313" key="8">
    <source>
        <dbReference type="EMBL" id="KRR20559.1"/>
    </source>
</evidence>
<dbReference type="InterPro" id="IPR010221">
    <property type="entry name" value="VCBS_dom"/>
</dbReference>
<evidence type="ECO:0000259" key="7">
    <source>
        <dbReference type="Pfam" id="PF17803"/>
    </source>
</evidence>
<dbReference type="Proteomes" id="UP000051660">
    <property type="component" value="Unassembled WGS sequence"/>
</dbReference>
<comment type="cofactor">
    <cofactor evidence="1">
        <name>Ca(2+)</name>
        <dbReference type="ChEBI" id="CHEBI:29108"/>
    </cofactor>
</comment>
<dbReference type="PANTHER" id="PTHR38340:SF1">
    <property type="entry name" value="S-LAYER PROTEIN"/>
    <property type="match status" value="1"/>
</dbReference>
<feature type="domain" description="RapA2 cadherin-like" evidence="7">
    <location>
        <begin position="661"/>
        <end position="737"/>
    </location>
</feature>
<dbReference type="SUPFAM" id="SSF51120">
    <property type="entry name" value="beta-Roll"/>
    <property type="match status" value="1"/>
</dbReference>
<dbReference type="InterPro" id="IPR013858">
    <property type="entry name" value="Peptidase_M10B_C"/>
</dbReference>
<feature type="domain" description="RapA2 cadherin-like" evidence="7">
    <location>
        <begin position="548"/>
        <end position="628"/>
    </location>
</feature>